<evidence type="ECO:0000256" key="4">
    <source>
        <dbReference type="ARBA" id="ARBA00022692"/>
    </source>
</evidence>
<comment type="caution">
    <text evidence="16">The sequence shown here is derived from an EMBL/GenBank/DDBJ whole genome shotgun (WGS) entry which is preliminary data.</text>
</comment>
<dbReference type="GO" id="GO:0016020">
    <property type="term" value="C:membrane"/>
    <property type="evidence" value="ECO:0007669"/>
    <property type="project" value="UniProtKB-SubCell"/>
</dbReference>
<keyword evidence="11" id="KW-0753">Steroid metabolism</keyword>
<comment type="subcellular location">
    <subcellularLocation>
        <location evidence="1">Membrane</location>
        <topology evidence="1">Multi-pass membrane protein</topology>
    </subcellularLocation>
</comment>
<evidence type="ECO:0000256" key="6">
    <source>
        <dbReference type="ARBA" id="ARBA00022989"/>
    </source>
</evidence>
<keyword evidence="4 13" id="KW-0812">Transmembrane</keyword>
<dbReference type="Pfam" id="PF05241">
    <property type="entry name" value="EBP"/>
    <property type="match status" value="1"/>
</dbReference>
<evidence type="ECO:0000259" key="15">
    <source>
        <dbReference type="PROSITE" id="PS51751"/>
    </source>
</evidence>
<evidence type="ECO:0000256" key="7">
    <source>
        <dbReference type="ARBA" id="ARBA00023011"/>
    </source>
</evidence>
<dbReference type="GO" id="GO:0016126">
    <property type="term" value="P:sterol biosynthetic process"/>
    <property type="evidence" value="ECO:0007669"/>
    <property type="project" value="UniProtKB-KW"/>
</dbReference>
<evidence type="ECO:0000256" key="5">
    <source>
        <dbReference type="ARBA" id="ARBA00022955"/>
    </source>
</evidence>
<keyword evidence="17" id="KW-1185">Reference proteome</keyword>
<gene>
    <name evidence="16" type="ORF">DERYTH_LOCUS5849</name>
</gene>
<comment type="similarity">
    <text evidence="2">Belongs to the EBP family.</text>
</comment>
<keyword evidence="5" id="KW-0752">Steroid biosynthesis</keyword>
<reference evidence="16" key="1">
    <citation type="submission" date="2021-06" db="EMBL/GenBank/DDBJ databases">
        <authorList>
            <person name="Kallberg Y."/>
            <person name="Tangrot J."/>
            <person name="Rosling A."/>
        </authorList>
    </citation>
    <scope>NUCLEOTIDE SEQUENCE</scope>
    <source>
        <strain evidence="16">MA453B</strain>
    </source>
</reference>
<evidence type="ECO:0000256" key="3">
    <source>
        <dbReference type="ARBA" id="ARBA00022516"/>
    </source>
</evidence>
<evidence type="ECO:0000256" key="12">
    <source>
        <dbReference type="ARBA" id="ARBA00023235"/>
    </source>
</evidence>
<feature type="domain" description="EXPERA" evidence="15">
    <location>
        <begin position="70"/>
        <end position="212"/>
    </location>
</feature>
<keyword evidence="8" id="KW-0443">Lipid metabolism</keyword>
<feature type="transmembrane region" description="Helical" evidence="14">
    <location>
        <begin position="191"/>
        <end position="212"/>
    </location>
</feature>
<keyword evidence="6 13" id="KW-1133">Transmembrane helix</keyword>
<dbReference type="GO" id="GO:0004769">
    <property type="term" value="F:steroid Delta-isomerase activity"/>
    <property type="evidence" value="ECO:0007669"/>
    <property type="project" value="TreeGrafter"/>
</dbReference>
<dbReference type="PROSITE" id="PS51751">
    <property type="entry name" value="EXPERA"/>
    <property type="match status" value="1"/>
</dbReference>
<evidence type="ECO:0000256" key="14">
    <source>
        <dbReference type="SAM" id="Phobius"/>
    </source>
</evidence>
<keyword evidence="12" id="KW-0413">Isomerase</keyword>
<organism evidence="16 17">
    <name type="scientific">Dentiscutata erythropus</name>
    <dbReference type="NCBI Taxonomy" id="1348616"/>
    <lineage>
        <taxon>Eukaryota</taxon>
        <taxon>Fungi</taxon>
        <taxon>Fungi incertae sedis</taxon>
        <taxon>Mucoromycota</taxon>
        <taxon>Glomeromycotina</taxon>
        <taxon>Glomeromycetes</taxon>
        <taxon>Diversisporales</taxon>
        <taxon>Gigasporaceae</taxon>
        <taxon>Dentiscutata</taxon>
    </lineage>
</organism>
<dbReference type="InterPro" id="IPR033118">
    <property type="entry name" value="EXPERA"/>
</dbReference>
<dbReference type="GO" id="GO:0000247">
    <property type="term" value="F:C-8 sterol isomerase activity"/>
    <property type="evidence" value="ECO:0007669"/>
    <property type="project" value="TreeGrafter"/>
</dbReference>
<dbReference type="PANTHER" id="PTHR14207:SF0">
    <property type="entry name" value="3-BETA-HYDROXYSTEROID-DELTA(8),DELTA(7)-ISOMERASE"/>
    <property type="match status" value="1"/>
</dbReference>
<evidence type="ECO:0000256" key="10">
    <source>
        <dbReference type="ARBA" id="ARBA00023166"/>
    </source>
</evidence>
<dbReference type="AlphaFoldDB" id="A0A9N9BEH7"/>
<protein>
    <submittedName>
        <fullName evidence="16">14074_t:CDS:1</fullName>
    </submittedName>
</protein>
<accession>A0A9N9BEH7</accession>
<evidence type="ECO:0000313" key="17">
    <source>
        <dbReference type="Proteomes" id="UP000789405"/>
    </source>
</evidence>
<dbReference type="InterPro" id="IPR007905">
    <property type="entry name" value="EBP"/>
</dbReference>
<dbReference type="GO" id="GO:0005783">
    <property type="term" value="C:endoplasmic reticulum"/>
    <property type="evidence" value="ECO:0007669"/>
    <property type="project" value="TreeGrafter"/>
</dbReference>
<feature type="transmembrane region" description="Helical" evidence="14">
    <location>
        <begin position="157"/>
        <end position="176"/>
    </location>
</feature>
<evidence type="ECO:0000256" key="1">
    <source>
        <dbReference type="ARBA" id="ARBA00004141"/>
    </source>
</evidence>
<dbReference type="OrthoDB" id="58557at2759"/>
<dbReference type="GO" id="GO:0047750">
    <property type="term" value="F:cholestenol delta-isomerase activity"/>
    <property type="evidence" value="ECO:0007669"/>
    <property type="project" value="InterPro"/>
</dbReference>
<sequence length="244" mass="28096">MGILSFLSKPEEEKVLSTRHPYYPTDLKLTNYTEPTHSTAVLLISFVIGLIVISGISLAVIIPKKTVESNHKPIFLWFIITGSIHFFFEGYFALYHENIAENNGLFAQMWKEYALSDSRYLTSDPFVVIMESITAVCWGPLSFLTAYAIYENLPFRYTLQIIVSLGQLYGLVLYYLTELMEGAAHCRPEAYYFWGYFFGVNFIWAILSVTLIRQGWHQISNFAKNVVRKKDIGVSRELWVNVII</sequence>
<evidence type="ECO:0000313" key="16">
    <source>
        <dbReference type="EMBL" id="CAG8563440.1"/>
    </source>
</evidence>
<feature type="transmembrane region" description="Helical" evidence="14">
    <location>
        <begin position="40"/>
        <end position="62"/>
    </location>
</feature>
<name>A0A9N9BEH7_9GLOM</name>
<evidence type="ECO:0000256" key="2">
    <source>
        <dbReference type="ARBA" id="ARBA00008337"/>
    </source>
</evidence>
<keyword evidence="7" id="KW-0756">Sterol biosynthesis</keyword>
<evidence type="ECO:0000256" key="9">
    <source>
        <dbReference type="ARBA" id="ARBA00023136"/>
    </source>
</evidence>
<dbReference type="EMBL" id="CAJVPY010002526">
    <property type="protein sequence ID" value="CAG8563440.1"/>
    <property type="molecule type" value="Genomic_DNA"/>
</dbReference>
<keyword evidence="10" id="KW-1207">Sterol metabolism</keyword>
<keyword evidence="3" id="KW-0444">Lipid biosynthesis</keyword>
<proteinExistence type="inferred from homology"/>
<feature type="transmembrane region" description="Helical" evidence="14">
    <location>
        <begin position="126"/>
        <end position="150"/>
    </location>
</feature>
<keyword evidence="9 13" id="KW-0472">Membrane</keyword>
<evidence type="ECO:0000256" key="8">
    <source>
        <dbReference type="ARBA" id="ARBA00023098"/>
    </source>
</evidence>
<evidence type="ECO:0000256" key="13">
    <source>
        <dbReference type="PROSITE-ProRule" id="PRU01087"/>
    </source>
</evidence>
<dbReference type="Proteomes" id="UP000789405">
    <property type="component" value="Unassembled WGS sequence"/>
</dbReference>
<feature type="transmembrane region" description="Helical" evidence="14">
    <location>
        <begin position="74"/>
        <end position="94"/>
    </location>
</feature>
<evidence type="ECO:0000256" key="11">
    <source>
        <dbReference type="ARBA" id="ARBA00023221"/>
    </source>
</evidence>
<dbReference type="PANTHER" id="PTHR14207">
    <property type="entry name" value="STEROL ISOMERASE"/>
    <property type="match status" value="1"/>
</dbReference>